<evidence type="ECO:0000313" key="2">
    <source>
        <dbReference type="Proteomes" id="UP000264702"/>
    </source>
</evidence>
<dbReference type="EMBL" id="QVQT01000003">
    <property type="protein sequence ID" value="RFU16836.1"/>
    <property type="molecule type" value="Genomic_DNA"/>
</dbReference>
<keyword evidence="2" id="KW-1185">Reference proteome</keyword>
<sequence>MSTQERVFSLMARPVPLRTLAIRKLLRTWPTGSYRSRLYLGAVNRPHYGWCLYHAAEEAKALGYKAITVLEFGVAGGNGLICLCEHKRAIEKEMGVEVRVVGFDTGKGLPPSSDPRDLLYCWPPGSYEMDRPALEARIAGRAELVIGDVAQTVIGWEPAAHAPIGAIMFDLDFYSSTMAAFGILSQANTLPRIWCYFDDIRGYPENAYTDGIGEREAIRQFNLAPERKQLRDHLSPAYTFKAVPPEAWHEDIYLYHRLNHPNYNTCLTKEEKSQLRLAN</sequence>
<dbReference type="OrthoDB" id="7056009at2"/>
<gene>
    <name evidence="1" type="ORF">D0Y96_08795</name>
</gene>
<reference evidence="1 2" key="1">
    <citation type="submission" date="2018-08" db="EMBL/GenBank/DDBJ databases">
        <title>Acidipila sp. 4G-K13, an acidobacterium isolated from forest soil.</title>
        <authorList>
            <person name="Gao Z.-H."/>
            <person name="Qiu L.-H."/>
        </authorList>
    </citation>
    <scope>NUCLEOTIDE SEQUENCE [LARGE SCALE GENOMIC DNA]</scope>
    <source>
        <strain evidence="1 2">4G-K13</strain>
    </source>
</reference>
<dbReference type="RefSeq" id="WP_117299004.1">
    <property type="nucleotide sequence ID" value="NZ_QVQT02000003.1"/>
</dbReference>
<dbReference type="AlphaFoldDB" id="A0A372IPK2"/>
<dbReference type="Proteomes" id="UP000264702">
    <property type="component" value="Unassembled WGS sequence"/>
</dbReference>
<dbReference type="InterPro" id="IPR029063">
    <property type="entry name" value="SAM-dependent_MTases_sf"/>
</dbReference>
<organism evidence="1 2">
    <name type="scientific">Paracidobacterium acidisoli</name>
    <dbReference type="NCBI Taxonomy" id="2303751"/>
    <lineage>
        <taxon>Bacteria</taxon>
        <taxon>Pseudomonadati</taxon>
        <taxon>Acidobacteriota</taxon>
        <taxon>Terriglobia</taxon>
        <taxon>Terriglobales</taxon>
        <taxon>Acidobacteriaceae</taxon>
        <taxon>Paracidobacterium</taxon>
    </lineage>
</organism>
<protein>
    <submittedName>
        <fullName evidence="1">Uncharacterized protein</fullName>
    </submittedName>
</protein>
<name>A0A372IPK2_9BACT</name>
<accession>A0A372IPK2</accession>
<evidence type="ECO:0000313" key="1">
    <source>
        <dbReference type="EMBL" id="RFU16836.1"/>
    </source>
</evidence>
<comment type="caution">
    <text evidence="1">The sequence shown here is derived from an EMBL/GenBank/DDBJ whole genome shotgun (WGS) entry which is preliminary data.</text>
</comment>
<proteinExistence type="predicted"/>
<dbReference type="Gene3D" id="3.40.50.150">
    <property type="entry name" value="Vaccinia Virus protein VP39"/>
    <property type="match status" value="1"/>
</dbReference>